<feature type="compositionally biased region" description="Low complexity" evidence="6">
    <location>
        <begin position="35"/>
        <end position="50"/>
    </location>
</feature>
<feature type="compositionally biased region" description="Polar residues" evidence="6">
    <location>
        <begin position="1"/>
        <end position="22"/>
    </location>
</feature>
<dbReference type="EMBL" id="CAJHNH020000202">
    <property type="protein sequence ID" value="CAG5116039.1"/>
    <property type="molecule type" value="Genomic_DNA"/>
</dbReference>
<proteinExistence type="predicted"/>
<gene>
    <name evidence="7" type="ORF">CUNI_LOCUS1597</name>
</gene>
<accession>A0A8S3YFQ0</accession>
<comment type="caution">
    <text evidence="7">The sequence shown here is derived from an EMBL/GenBank/DDBJ whole genome shotgun (WGS) entry which is preliminary data.</text>
</comment>
<evidence type="ECO:0000313" key="8">
    <source>
        <dbReference type="Proteomes" id="UP000678393"/>
    </source>
</evidence>
<keyword evidence="4" id="KW-0804">Transcription</keyword>
<feature type="region of interest" description="Disordered" evidence="6">
    <location>
        <begin position="1"/>
        <end position="66"/>
    </location>
</feature>
<keyword evidence="1" id="KW-0597">Phosphoprotein</keyword>
<evidence type="ECO:0000256" key="1">
    <source>
        <dbReference type="ARBA" id="ARBA00022553"/>
    </source>
</evidence>
<protein>
    <submittedName>
        <fullName evidence="7">Uncharacterized protein</fullName>
    </submittedName>
</protein>
<evidence type="ECO:0000256" key="4">
    <source>
        <dbReference type="ARBA" id="ARBA00023163"/>
    </source>
</evidence>
<evidence type="ECO:0000256" key="3">
    <source>
        <dbReference type="ARBA" id="ARBA00023125"/>
    </source>
</evidence>
<feature type="non-terminal residue" evidence="7">
    <location>
        <position position="1"/>
    </location>
</feature>
<evidence type="ECO:0000256" key="6">
    <source>
        <dbReference type="SAM" id="MobiDB-lite"/>
    </source>
</evidence>
<dbReference type="GO" id="GO:0000981">
    <property type="term" value="F:DNA-binding transcription factor activity, RNA polymerase II-specific"/>
    <property type="evidence" value="ECO:0007669"/>
    <property type="project" value="TreeGrafter"/>
</dbReference>
<evidence type="ECO:0000256" key="2">
    <source>
        <dbReference type="ARBA" id="ARBA00023015"/>
    </source>
</evidence>
<dbReference type="Proteomes" id="UP000678393">
    <property type="component" value="Unassembled WGS sequence"/>
</dbReference>
<organism evidence="7 8">
    <name type="scientific">Candidula unifasciata</name>
    <dbReference type="NCBI Taxonomy" id="100452"/>
    <lineage>
        <taxon>Eukaryota</taxon>
        <taxon>Metazoa</taxon>
        <taxon>Spiralia</taxon>
        <taxon>Lophotrochozoa</taxon>
        <taxon>Mollusca</taxon>
        <taxon>Gastropoda</taxon>
        <taxon>Heterobranchia</taxon>
        <taxon>Euthyneura</taxon>
        <taxon>Panpulmonata</taxon>
        <taxon>Eupulmonata</taxon>
        <taxon>Stylommatophora</taxon>
        <taxon>Helicina</taxon>
        <taxon>Helicoidea</taxon>
        <taxon>Geomitridae</taxon>
        <taxon>Candidula</taxon>
    </lineage>
</organism>
<dbReference type="OrthoDB" id="2377365at2759"/>
<dbReference type="GO" id="GO:0000977">
    <property type="term" value="F:RNA polymerase II transcription regulatory region sequence-specific DNA binding"/>
    <property type="evidence" value="ECO:0007669"/>
    <property type="project" value="TreeGrafter"/>
</dbReference>
<keyword evidence="2" id="KW-0805">Transcription regulation</keyword>
<evidence type="ECO:0000313" key="7">
    <source>
        <dbReference type="EMBL" id="CAG5116039.1"/>
    </source>
</evidence>
<keyword evidence="5" id="KW-0539">Nucleus</keyword>
<dbReference type="GO" id="GO:0005634">
    <property type="term" value="C:nucleus"/>
    <property type="evidence" value="ECO:0007669"/>
    <property type="project" value="TreeGrafter"/>
</dbReference>
<reference evidence="7" key="1">
    <citation type="submission" date="2021-04" db="EMBL/GenBank/DDBJ databases">
        <authorList>
            <consortium name="Molecular Ecology Group"/>
        </authorList>
    </citation>
    <scope>NUCLEOTIDE SEQUENCE</scope>
</reference>
<sequence>MSTPRSGSATPGSGSRSQNGRKNQPKKHDPDRSRSAQSTESSRSSTPRSPLNGKYKKGDVVSASNGVRKKFNGKQWRRLCSREGCTKESQRRGFCSRHLSLKGKSLRHAPTFPGCRQGALKEGHIEWTGDGHSEFDRERMMANRFDMDETEAANML</sequence>
<keyword evidence="8" id="KW-1185">Reference proteome</keyword>
<keyword evidence="3" id="KW-0238">DNA-binding</keyword>
<name>A0A8S3YFQ0_9EUPU</name>
<evidence type="ECO:0000256" key="5">
    <source>
        <dbReference type="ARBA" id="ARBA00023242"/>
    </source>
</evidence>
<dbReference type="PANTHER" id="PTHR13059">
    <property type="entry name" value="HMG-BOX TRANSCRIPTION FACTOR BBX"/>
    <property type="match status" value="1"/>
</dbReference>
<dbReference type="PANTHER" id="PTHR13059:SF13">
    <property type="entry name" value="PROTEIN CAPICUA HOMOLOG"/>
    <property type="match status" value="1"/>
</dbReference>
<dbReference type="InterPro" id="IPR052412">
    <property type="entry name" value="CC-Dev_Transcription_Reg"/>
</dbReference>
<dbReference type="AlphaFoldDB" id="A0A8S3YFQ0"/>